<dbReference type="Pfam" id="PF00085">
    <property type="entry name" value="Thioredoxin"/>
    <property type="match status" value="1"/>
</dbReference>
<sequence length="280" mass="33066">MKRIIFGLIIAAFFSAFAQTLAEVNGKKISLKFLRQELEKLPLAQQEDFIEDYPRFLEELINQELLLQEALRQKLDTISEIKFRITQNKPIRNQILIDELLNRKIRSKIIVTEEEMIKYFKDNREQMRGLTYQQTKPQIYQTLAKQKETDALKTYFAELRKKANITYNKNWLKNEEKRMSNPIKQVLKSKLPTMVDFGSDNCLPCIQMKPIVAELQKEYKDKANILLLDVDEYPDLTRKYQIVVIPTQIFFDTSGNETYRHMGFYPKADILTQLRKAGLK</sequence>
<feature type="domain" description="Thioredoxin" evidence="2">
    <location>
        <begin position="156"/>
        <end position="279"/>
    </location>
</feature>
<evidence type="ECO:0000256" key="1">
    <source>
        <dbReference type="SAM" id="SignalP"/>
    </source>
</evidence>
<dbReference type="AlphaFoldDB" id="A0A7C6A9N8"/>
<dbReference type="InterPro" id="IPR027304">
    <property type="entry name" value="Trigger_fact/SurA_dom_sf"/>
</dbReference>
<dbReference type="GO" id="GO:0005829">
    <property type="term" value="C:cytosol"/>
    <property type="evidence" value="ECO:0007669"/>
    <property type="project" value="TreeGrafter"/>
</dbReference>
<dbReference type="PANTHER" id="PTHR45663:SF11">
    <property type="entry name" value="GEO12009P1"/>
    <property type="match status" value="1"/>
</dbReference>
<keyword evidence="1" id="KW-0732">Signal</keyword>
<comment type="caution">
    <text evidence="3">The sequence shown here is derived from an EMBL/GenBank/DDBJ whole genome shotgun (WGS) entry which is preliminary data.</text>
</comment>
<feature type="signal peptide" evidence="1">
    <location>
        <begin position="1"/>
        <end position="18"/>
    </location>
</feature>
<reference evidence="3" key="1">
    <citation type="journal article" date="2020" name="mSystems">
        <title>Genome- and Community-Level Interaction Insights into Carbon Utilization and Element Cycling Functions of Hydrothermarchaeota in Hydrothermal Sediment.</title>
        <authorList>
            <person name="Zhou Z."/>
            <person name="Liu Y."/>
            <person name="Xu W."/>
            <person name="Pan J."/>
            <person name="Luo Z.H."/>
            <person name="Li M."/>
        </authorList>
    </citation>
    <scope>NUCLEOTIDE SEQUENCE [LARGE SCALE GENOMIC DNA]</scope>
    <source>
        <strain evidence="3">SpSt-876</strain>
    </source>
</reference>
<dbReference type="CDD" id="cd02947">
    <property type="entry name" value="TRX_family"/>
    <property type="match status" value="1"/>
</dbReference>
<organism evidence="3">
    <name type="scientific">candidate division WOR-3 bacterium</name>
    <dbReference type="NCBI Taxonomy" id="2052148"/>
    <lineage>
        <taxon>Bacteria</taxon>
        <taxon>Bacteria division WOR-3</taxon>
    </lineage>
</organism>
<dbReference type="SUPFAM" id="SSF52833">
    <property type="entry name" value="Thioredoxin-like"/>
    <property type="match status" value="1"/>
</dbReference>
<proteinExistence type="predicted"/>
<protein>
    <recommendedName>
        <fullName evidence="2">Thioredoxin domain-containing protein</fullName>
    </recommendedName>
</protein>
<evidence type="ECO:0000259" key="2">
    <source>
        <dbReference type="PROSITE" id="PS51352"/>
    </source>
</evidence>
<gene>
    <name evidence="3" type="ORF">ENW73_04785</name>
</gene>
<evidence type="ECO:0000313" key="3">
    <source>
        <dbReference type="EMBL" id="HHS52166.1"/>
    </source>
</evidence>
<dbReference type="Gene3D" id="1.10.8.1040">
    <property type="match status" value="1"/>
</dbReference>
<feature type="chain" id="PRO_5027976538" description="Thioredoxin domain-containing protein" evidence="1">
    <location>
        <begin position="19"/>
        <end position="280"/>
    </location>
</feature>
<dbReference type="GO" id="GO:0015035">
    <property type="term" value="F:protein-disulfide reductase activity"/>
    <property type="evidence" value="ECO:0007669"/>
    <property type="project" value="TreeGrafter"/>
</dbReference>
<dbReference type="InterPro" id="IPR036249">
    <property type="entry name" value="Thioredoxin-like_sf"/>
</dbReference>
<dbReference type="EMBL" id="DTLI01000127">
    <property type="protein sequence ID" value="HHS52166.1"/>
    <property type="molecule type" value="Genomic_DNA"/>
</dbReference>
<dbReference type="Gene3D" id="1.10.4030.10">
    <property type="entry name" value="Porin chaperone SurA, peptide-binding domain"/>
    <property type="match status" value="1"/>
</dbReference>
<dbReference type="Gene3D" id="3.40.30.10">
    <property type="entry name" value="Glutaredoxin"/>
    <property type="match status" value="1"/>
</dbReference>
<dbReference type="InterPro" id="IPR013766">
    <property type="entry name" value="Thioredoxin_domain"/>
</dbReference>
<dbReference type="PANTHER" id="PTHR45663">
    <property type="entry name" value="GEO12009P1"/>
    <property type="match status" value="1"/>
</dbReference>
<accession>A0A7C6A9N8</accession>
<dbReference type="SUPFAM" id="SSF109998">
    <property type="entry name" value="Triger factor/SurA peptide-binding domain-like"/>
    <property type="match status" value="1"/>
</dbReference>
<dbReference type="PROSITE" id="PS51352">
    <property type="entry name" value="THIOREDOXIN_2"/>
    <property type="match status" value="1"/>
</dbReference>
<name>A0A7C6A9N8_UNCW3</name>
<dbReference type="GO" id="GO:0045454">
    <property type="term" value="P:cell redox homeostasis"/>
    <property type="evidence" value="ECO:0007669"/>
    <property type="project" value="TreeGrafter"/>
</dbReference>